<comment type="caution">
    <text evidence="5">The sequence shown here is derived from an EMBL/GenBank/DDBJ whole genome shotgun (WGS) entry which is preliminary data.</text>
</comment>
<dbReference type="InterPro" id="IPR015655">
    <property type="entry name" value="PP2C"/>
</dbReference>
<proteinExistence type="predicted"/>
<dbReference type="SUPFAM" id="SSF81606">
    <property type="entry name" value="PP2C-like"/>
    <property type="match status" value="1"/>
</dbReference>
<dbReference type="SMART" id="SM00332">
    <property type="entry name" value="PP2Cc"/>
    <property type="match status" value="1"/>
</dbReference>
<dbReference type="GO" id="GO:0016020">
    <property type="term" value="C:membrane"/>
    <property type="evidence" value="ECO:0007669"/>
    <property type="project" value="UniProtKB-SubCell"/>
</dbReference>
<dbReference type="AlphaFoldDB" id="A0AAU9JZE9"/>
<reference evidence="5" key="1">
    <citation type="submission" date="2021-09" db="EMBL/GenBank/DDBJ databases">
        <authorList>
            <consortium name="AG Swart"/>
            <person name="Singh M."/>
            <person name="Singh A."/>
            <person name="Seah K."/>
            <person name="Emmerich C."/>
        </authorList>
    </citation>
    <scope>NUCLEOTIDE SEQUENCE</scope>
    <source>
        <strain evidence="5">ATCC30299</strain>
    </source>
</reference>
<evidence type="ECO:0000313" key="5">
    <source>
        <dbReference type="EMBL" id="CAG9332660.1"/>
    </source>
</evidence>
<dbReference type="Pfam" id="PF00481">
    <property type="entry name" value="PP2C"/>
    <property type="match status" value="2"/>
</dbReference>
<dbReference type="GO" id="GO:0004722">
    <property type="term" value="F:protein serine/threonine phosphatase activity"/>
    <property type="evidence" value="ECO:0007669"/>
    <property type="project" value="InterPro"/>
</dbReference>
<evidence type="ECO:0000256" key="2">
    <source>
        <dbReference type="ARBA" id="ARBA00023136"/>
    </source>
</evidence>
<dbReference type="InterPro" id="IPR036457">
    <property type="entry name" value="PPM-type-like_dom_sf"/>
</dbReference>
<dbReference type="EMBL" id="CAJZBQ010000055">
    <property type="protein sequence ID" value="CAG9332660.1"/>
    <property type="molecule type" value="Genomic_DNA"/>
</dbReference>
<dbReference type="Gene3D" id="3.60.40.10">
    <property type="entry name" value="PPM-type phosphatase domain"/>
    <property type="match status" value="1"/>
</dbReference>
<evidence type="ECO:0000256" key="1">
    <source>
        <dbReference type="ARBA" id="ARBA00004370"/>
    </source>
</evidence>
<comment type="subcellular location">
    <subcellularLocation>
        <location evidence="1">Membrane</location>
    </subcellularLocation>
</comment>
<dbReference type="PROSITE" id="PS51746">
    <property type="entry name" value="PPM_2"/>
    <property type="match status" value="1"/>
</dbReference>
<evidence type="ECO:0000313" key="6">
    <source>
        <dbReference type="Proteomes" id="UP001162131"/>
    </source>
</evidence>
<feature type="domain" description="PPM-type phosphatase" evidence="4">
    <location>
        <begin position="72"/>
        <end position="401"/>
    </location>
</feature>
<protein>
    <recommendedName>
        <fullName evidence="4">PPM-type phosphatase domain-containing protein</fullName>
    </recommendedName>
</protein>
<feature type="region of interest" description="Disordered" evidence="3">
    <location>
        <begin position="1"/>
        <end position="22"/>
    </location>
</feature>
<accession>A0AAU9JZE9</accession>
<dbReference type="InterPro" id="IPR001932">
    <property type="entry name" value="PPM-type_phosphatase-like_dom"/>
</dbReference>
<dbReference type="CDD" id="cd00143">
    <property type="entry name" value="PP2Cc"/>
    <property type="match status" value="1"/>
</dbReference>
<organism evidence="5 6">
    <name type="scientific">Blepharisma stoltei</name>
    <dbReference type="NCBI Taxonomy" id="1481888"/>
    <lineage>
        <taxon>Eukaryota</taxon>
        <taxon>Sar</taxon>
        <taxon>Alveolata</taxon>
        <taxon>Ciliophora</taxon>
        <taxon>Postciliodesmatophora</taxon>
        <taxon>Heterotrichea</taxon>
        <taxon>Heterotrichida</taxon>
        <taxon>Blepharismidae</taxon>
        <taxon>Blepharisma</taxon>
    </lineage>
</organism>
<dbReference type="Proteomes" id="UP001162131">
    <property type="component" value="Unassembled WGS sequence"/>
</dbReference>
<name>A0AAU9JZE9_9CILI</name>
<gene>
    <name evidence="5" type="ORF">BSTOLATCC_MIC56952</name>
</gene>
<sequence>MGCCSSAASRKNNEKLPPMSTSLREYPRKNVLNIKSCRQSASKKQKRCDVEFTVTNPVFAYSKRFNIDNKTLWASACVLPGFDPKGEIPKTCQDSCTFLNDENSVLLALFDGHGPEGDKVAKRCGEVTEKFFLTRKSRFEDDPMRLLNEITKRCDDDVQGSTKLDAYYSGATEVLVYYHNESLYCASLGDSRAILATTEPPETSPAPTALWGEEKKVLDEVKIRRNSEVNSKIKAIQLTKDQKPEDPEEHARIIKSGGRVQRTRDQNGNQIGPFRVWESTVNAPGLAMSRSIGDGMGTRIGVISTPICTEYQLKAESDYFIVVASDGIWDALDNQDVVNFVEYHRNKCRREIMEIPTDEVISQENACIAQLLCEEARARWFTIVEEEDVMIDDISCVILEMNESQFFIGKSEINKLPDIEPAVKRLDSKKHKVPSLDEVNLLDPRRSSIVQESMDILLTE</sequence>
<keyword evidence="2" id="KW-0472">Membrane</keyword>
<dbReference type="PANTHER" id="PTHR47992">
    <property type="entry name" value="PROTEIN PHOSPHATASE"/>
    <property type="match status" value="1"/>
</dbReference>
<keyword evidence="6" id="KW-1185">Reference proteome</keyword>
<feature type="compositionally biased region" description="Polar residues" evidence="3">
    <location>
        <begin position="1"/>
        <end position="10"/>
    </location>
</feature>
<evidence type="ECO:0000256" key="3">
    <source>
        <dbReference type="SAM" id="MobiDB-lite"/>
    </source>
</evidence>
<evidence type="ECO:0000259" key="4">
    <source>
        <dbReference type="PROSITE" id="PS51746"/>
    </source>
</evidence>